<dbReference type="PANTHER" id="PTHR12312:SF16">
    <property type="entry name" value="TWISTED GASTRULATION PROTEIN HOMOLOG 1-A-RELATED"/>
    <property type="match status" value="1"/>
</dbReference>
<dbReference type="InterPro" id="IPR057726">
    <property type="entry name" value="Tsg_C"/>
</dbReference>
<dbReference type="GO" id="GO:0030510">
    <property type="term" value="P:regulation of BMP signaling pathway"/>
    <property type="evidence" value="ECO:0007669"/>
    <property type="project" value="TreeGrafter"/>
</dbReference>
<proteinExistence type="predicted"/>
<dbReference type="Pfam" id="PF04668">
    <property type="entry name" value="Tsg"/>
    <property type="match status" value="1"/>
</dbReference>
<accession>H2Y5W6</accession>
<organism evidence="2 3">
    <name type="scientific">Ciona savignyi</name>
    <name type="common">Pacific transparent sea squirt</name>
    <dbReference type="NCBI Taxonomy" id="51511"/>
    <lineage>
        <taxon>Eukaryota</taxon>
        <taxon>Metazoa</taxon>
        <taxon>Chordata</taxon>
        <taxon>Tunicata</taxon>
        <taxon>Ascidiacea</taxon>
        <taxon>Phlebobranchia</taxon>
        <taxon>Cionidae</taxon>
        <taxon>Ciona</taxon>
    </lineage>
</organism>
<evidence type="ECO:0000313" key="3">
    <source>
        <dbReference type="Proteomes" id="UP000007875"/>
    </source>
</evidence>
<dbReference type="GO" id="GO:0005615">
    <property type="term" value="C:extracellular space"/>
    <property type="evidence" value="ECO:0007669"/>
    <property type="project" value="TreeGrafter"/>
</dbReference>
<keyword evidence="3" id="KW-1185">Reference proteome</keyword>
<reference evidence="2" key="3">
    <citation type="submission" date="2025-09" db="UniProtKB">
        <authorList>
            <consortium name="Ensembl"/>
        </authorList>
    </citation>
    <scope>IDENTIFICATION</scope>
</reference>
<reference evidence="3" key="1">
    <citation type="submission" date="2003-08" db="EMBL/GenBank/DDBJ databases">
        <authorList>
            <person name="Birren B."/>
            <person name="Nusbaum C."/>
            <person name="Abebe A."/>
            <person name="Abouelleil A."/>
            <person name="Adekoya E."/>
            <person name="Ait-zahra M."/>
            <person name="Allen N."/>
            <person name="Allen T."/>
            <person name="An P."/>
            <person name="Anderson M."/>
            <person name="Anderson S."/>
            <person name="Arachchi H."/>
            <person name="Armbruster J."/>
            <person name="Bachantsang P."/>
            <person name="Baldwin J."/>
            <person name="Barry A."/>
            <person name="Bayul T."/>
            <person name="Blitshsteyn B."/>
            <person name="Bloom T."/>
            <person name="Blye J."/>
            <person name="Boguslavskiy L."/>
            <person name="Borowsky M."/>
            <person name="Boukhgalter B."/>
            <person name="Brunache A."/>
            <person name="Butler J."/>
            <person name="Calixte N."/>
            <person name="Calvo S."/>
            <person name="Camarata J."/>
            <person name="Campo K."/>
            <person name="Chang J."/>
            <person name="Cheshatsang Y."/>
            <person name="Citroen M."/>
            <person name="Collymore A."/>
            <person name="Considine T."/>
            <person name="Cook A."/>
            <person name="Cooke P."/>
            <person name="Corum B."/>
            <person name="Cuomo C."/>
            <person name="David R."/>
            <person name="Dawoe T."/>
            <person name="Degray S."/>
            <person name="Dodge S."/>
            <person name="Dooley K."/>
            <person name="Dorje P."/>
            <person name="Dorjee K."/>
            <person name="Dorris L."/>
            <person name="Duffey N."/>
            <person name="Dupes A."/>
            <person name="Elkins T."/>
            <person name="Engels R."/>
            <person name="Erickson J."/>
            <person name="Farina A."/>
            <person name="Faro S."/>
            <person name="Ferreira P."/>
            <person name="Fischer H."/>
            <person name="Fitzgerald M."/>
            <person name="Foley K."/>
            <person name="Gage D."/>
            <person name="Galagan J."/>
            <person name="Gearin G."/>
            <person name="Gnerre S."/>
            <person name="Gnirke A."/>
            <person name="Goyette A."/>
            <person name="Graham J."/>
            <person name="Grandbois E."/>
            <person name="Gyaltsen K."/>
            <person name="Hafez N."/>
            <person name="Hagopian D."/>
            <person name="Hagos B."/>
            <person name="Hall J."/>
            <person name="Hatcher B."/>
            <person name="Heller A."/>
            <person name="Higgins H."/>
            <person name="Honan T."/>
            <person name="Horn A."/>
            <person name="Houde N."/>
            <person name="Hughes L."/>
            <person name="Hulme W."/>
            <person name="Husby E."/>
            <person name="Iliev I."/>
            <person name="Jaffe D."/>
            <person name="Jones C."/>
            <person name="Kamal M."/>
            <person name="Kamat A."/>
            <person name="Kamvysselis M."/>
            <person name="Karlsson E."/>
            <person name="Kells C."/>
            <person name="Kieu A."/>
            <person name="Kisner P."/>
            <person name="Kodira C."/>
            <person name="Kulbokas E."/>
            <person name="Labutti K."/>
            <person name="Lama D."/>
            <person name="Landers T."/>
            <person name="Leger J."/>
            <person name="Levine S."/>
            <person name="Lewis D."/>
            <person name="Lewis T."/>
            <person name="Lindblad-toh K."/>
            <person name="Liu X."/>
            <person name="Lokyitsang T."/>
            <person name="Lokyitsang Y."/>
            <person name="Lucien O."/>
            <person name="Lui A."/>
            <person name="Ma L.J."/>
            <person name="Mabbitt R."/>
            <person name="Macdonald J."/>
            <person name="Maclean C."/>
            <person name="Major J."/>
            <person name="Manning J."/>
            <person name="Marabella R."/>
            <person name="Maru K."/>
            <person name="Matthews C."/>
            <person name="Mauceli E."/>
            <person name="Mccarthy M."/>
            <person name="Mcdonough S."/>
            <person name="Mcghee T."/>
            <person name="Meldrim J."/>
            <person name="Meneus L."/>
            <person name="Mesirov J."/>
            <person name="Mihalev A."/>
            <person name="Mihova T."/>
            <person name="Mikkelsen T."/>
            <person name="Mlenga V."/>
            <person name="Moru K."/>
            <person name="Mozes J."/>
            <person name="Mulrain L."/>
            <person name="Munson G."/>
            <person name="Naylor J."/>
            <person name="Newes C."/>
            <person name="Nguyen C."/>
            <person name="Nguyen N."/>
            <person name="Nguyen T."/>
            <person name="Nicol R."/>
            <person name="Nielsen C."/>
            <person name="Nizzari M."/>
            <person name="Norbu C."/>
            <person name="Norbu N."/>
            <person name="O'donnell P."/>
            <person name="Okoawo O."/>
            <person name="O'leary S."/>
            <person name="Omotosho B."/>
            <person name="O'neill K."/>
            <person name="Osman S."/>
            <person name="Parker S."/>
            <person name="Perrin D."/>
            <person name="Phunkhang P."/>
            <person name="Piqani B."/>
            <person name="Purcell S."/>
            <person name="Rachupka T."/>
            <person name="Ramasamy U."/>
            <person name="Rameau R."/>
            <person name="Ray V."/>
            <person name="Raymond C."/>
            <person name="Retta R."/>
            <person name="Richardson S."/>
            <person name="Rise C."/>
            <person name="Rodriguez J."/>
            <person name="Rogers J."/>
            <person name="Rogov P."/>
            <person name="Rutman M."/>
            <person name="Schupbach R."/>
            <person name="Seaman C."/>
            <person name="Settipalli S."/>
            <person name="Sharpe T."/>
            <person name="Sheridan J."/>
            <person name="Sherpa N."/>
            <person name="Shi J."/>
            <person name="Smirnov S."/>
            <person name="Smith C."/>
            <person name="Sougnez C."/>
            <person name="Spencer B."/>
            <person name="Stalker J."/>
            <person name="Stange-thomann N."/>
            <person name="Stavropoulos S."/>
            <person name="Stetson K."/>
            <person name="Stone C."/>
            <person name="Stone S."/>
            <person name="Stubbs M."/>
            <person name="Talamas J."/>
            <person name="Tchuinga P."/>
            <person name="Tenzing P."/>
            <person name="Tesfaye S."/>
            <person name="Theodore J."/>
            <person name="Thoulutsang Y."/>
            <person name="Topham K."/>
            <person name="Towey S."/>
            <person name="Tsamla T."/>
            <person name="Tsomo N."/>
            <person name="Vallee D."/>
            <person name="Vassiliev H."/>
            <person name="Venkataraman V."/>
            <person name="Vinson J."/>
            <person name="Vo A."/>
            <person name="Wade C."/>
            <person name="Wang S."/>
            <person name="Wangchuk T."/>
            <person name="Wangdi T."/>
            <person name="Whittaker C."/>
            <person name="Wilkinson J."/>
            <person name="Wu Y."/>
            <person name="Wyman D."/>
            <person name="Yadav S."/>
            <person name="Yang S."/>
            <person name="Yang X."/>
            <person name="Yeager S."/>
            <person name="Yee E."/>
            <person name="Young G."/>
            <person name="Zainoun J."/>
            <person name="Zembeck L."/>
            <person name="Zimmer A."/>
            <person name="Zody M."/>
            <person name="Lander E."/>
        </authorList>
    </citation>
    <scope>NUCLEOTIDE SEQUENCE [LARGE SCALE GENOMIC DNA]</scope>
</reference>
<sequence length="155" mass="17631">MRRGRNYTTIVPPIMTSTVAIFDKPEPRLFVALTESSVPALRCSIVRFPVSQELAAHGSRELYHRRHHDRAHGDEGSYWDGVDAVLRRDYDVDIRGAICVVMYFDECMSLNDCRMNCESTGSTSYRWFHNGCCECVGPDCLNHGHMEAKCSNCLH</sequence>
<evidence type="ECO:0000313" key="2">
    <source>
        <dbReference type="Ensembl" id="ENSCSAVP00000000714.1"/>
    </source>
</evidence>
<protein>
    <recommendedName>
        <fullName evidence="1">Tsg C-terminal domain-containing protein</fullName>
    </recommendedName>
</protein>
<evidence type="ECO:0000259" key="1">
    <source>
        <dbReference type="Pfam" id="PF04668"/>
    </source>
</evidence>
<name>H2Y5W6_CIOSA</name>
<dbReference type="InterPro" id="IPR006761">
    <property type="entry name" value="Tsg"/>
</dbReference>
<dbReference type="HOGENOM" id="CLU_1694881_0_0_1"/>
<dbReference type="Ensembl" id="ENSCSAVT00000000721.1">
    <property type="protein sequence ID" value="ENSCSAVP00000000714.1"/>
    <property type="gene ID" value="ENSCSAVG00000000400.1"/>
</dbReference>
<dbReference type="GeneTree" id="ENSGT00390000007058"/>
<reference evidence="2" key="2">
    <citation type="submission" date="2025-08" db="UniProtKB">
        <authorList>
            <consortium name="Ensembl"/>
        </authorList>
    </citation>
    <scope>IDENTIFICATION</scope>
</reference>
<feature type="domain" description="Tsg C-terminal" evidence="1">
    <location>
        <begin position="14"/>
        <end position="153"/>
    </location>
</feature>
<dbReference type="AlphaFoldDB" id="H2Y5W6"/>
<dbReference type="Proteomes" id="UP000007875">
    <property type="component" value="Unassembled WGS sequence"/>
</dbReference>
<dbReference type="PANTHER" id="PTHR12312">
    <property type="entry name" value="TWISTED GASTRULATION PROTEIN HOMOLOG 1-A-RELATED"/>
    <property type="match status" value="1"/>
</dbReference>